<dbReference type="AlphaFoldDB" id="A0A0G0DJ74"/>
<accession>A0A0G0DJ74</accession>
<evidence type="ECO:0000313" key="1">
    <source>
        <dbReference type="EMBL" id="KKP88856.1"/>
    </source>
</evidence>
<evidence type="ECO:0008006" key="3">
    <source>
        <dbReference type="Google" id="ProtNLM"/>
    </source>
</evidence>
<gene>
    <name evidence="1" type="ORF">UR91_C0011G0016</name>
</gene>
<protein>
    <recommendedName>
        <fullName evidence="3">Response regulatory domain-containing protein</fullName>
    </recommendedName>
</protein>
<name>A0A0G0DJ74_9BACT</name>
<dbReference type="PATRIC" id="fig|1618752.3.peg.227"/>
<evidence type="ECO:0000313" key="2">
    <source>
        <dbReference type="Proteomes" id="UP000034798"/>
    </source>
</evidence>
<sequence>MEEKPTTPINPEEAHRLKILAKINAALKSLGSSATYRRAYEALPEYKPLENMNIAMVDDSANIGEAFIPHFMIATNGNMSFILHKDQSLATFVKKILEVKPDIVLIDYTLENGIKGDDLARLLLYEGFSGKIVGFSSSAFYNKKFTDIGALAVKKDTSEPINSVIALANLIK</sequence>
<dbReference type="EMBL" id="LBQZ01000011">
    <property type="protein sequence ID" value="KKP88856.1"/>
    <property type="molecule type" value="Genomic_DNA"/>
</dbReference>
<reference evidence="1 2" key="1">
    <citation type="journal article" date="2015" name="Nature">
        <title>rRNA introns, odd ribosomes, and small enigmatic genomes across a large radiation of phyla.</title>
        <authorList>
            <person name="Brown C.T."/>
            <person name="Hug L.A."/>
            <person name="Thomas B.C."/>
            <person name="Sharon I."/>
            <person name="Castelle C.J."/>
            <person name="Singh A."/>
            <person name="Wilkins M.J."/>
            <person name="Williams K.H."/>
            <person name="Banfield J.F."/>
        </authorList>
    </citation>
    <scope>NUCLEOTIDE SEQUENCE [LARGE SCALE GENOMIC DNA]</scope>
</reference>
<organism evidence="1 2">
    <name type="scientific">Candidatus Nomurabacteria bacterium GW2011_GWC2_35_8</name>
    <dbReference type="NCBI Taxonomy" id="1618752"/>
    <lineage>
        <taxon>Bacteria</taxon>
        <taxon>Candidatus Nomuraibacteriota</taxon>
    </lineage>
</organism>
<dbReference type="Proteomes" id="UP000034798">
    <property type="component" value="Unassembled WGS sequence"/>
</dbReference>
<comment type="caution">
    <text evidence="1">The sequence shown here is derived from an EMBL/GenBank/DDBJ whole genome shotgun (WGS) entry which is preliminary data.</text>
</comment>
<proteinExistence type="predicted"/>